<feature type="region of interest" description="Disordered" evidence="8">
    <location>
        <begin position="1"/>
        <end position="82"/>
    </location>
</feature>
<evidence type="ECO:0000256" key="8">
    <source>
        <dbReference type="SAM" id="MobiDB-lite"/>
    </source>
</evidence>
<feature type="transmembrane region" description="Helical" evidence="9">
    <location>
        <begin position="254"/>
        <end position="275"/>
    </location>
</feature>
<reference evidence="11" key="1">
    <citation type="journal article" date="2019" name="Int. J. Syst. Evol. Microbiol.">
        <title>The Global Catalogue of Microorganisms (GCM) 10K type strain sequencing project: providing services to taxonomists for standard genome sequencing and annotation.</title>
        <authorList>
            <consortium name="The Broad Institute Genomics Platform"/>
            <consortium name="The Broad Institute Genome Sequencing Center for Infectious Disease"/>
            <person name="Wu L."/>
            <person name="Ma J."/>
        </authorList>
    </citation>
    <scope>NUCLEOTIDE SEQUENCE [LARGE SCALE GENOMIC DNA]</scope>
    <source>
        <strain evidence="11">KLKA75</strain>
    </source>
</reference>
<keyword evidence="3" id="KW-0808">Transferase</keyword>
<evidence type="ECO:0000256" key="2">
    <source>
        <dbReference type="ARBA" id="ARBA00022475"/>
    </source>
</evidence>
<evidence type="ECO:0000256" key="5">
    <source>
        <dbReference type="ARBA" id="ARBA00022989"/>
    </source>
</evidence>
<gene>
    <name evidence="10" type="ORF">ACFPCY_14580</name>
</gene>
<name>A0ABV9TWN5_9ACTN</name>
<feature type="transmembrane region" description="Helical" evidence="9">
    <location>
        <begin position="206"/>
        <end position="223"/>
    </location>
</feature>
<feature type="transmembrane region" description="Helical" evidence="9">
    <location>
        <begin position="450"/>
        <end position="468"/>
    </location>
</feature>
<evidence type="ECO:0000256" key="4">
    <source>
        <dbReference type="ARBA" id="ARBA00022692"/>
    </source>
</evidence>
<dbReference type="InterPro" id="IPR018584">
    <property type="entry name" value="GT87"/>
</dbReference>
<feature type="compositionally biased region" description="Basic and acidic residues" evidence="8">
    <location>
        <begin position="37"/>
        <end position="73"/>
    </location>
</feature>
<keyword evidence="2" id="KW-1003">Cell membrane</keyword>
<feature type="transmembrane region" description="Helical" evidence="9">
    <location>
        <begin position="498"/>
        <end position="518"/>
    </location>
</feature>
<feature type="transmembrane region" description="Helical" evidence="9">
    <location>
        <begin position="176"/>
        <end position="194"/>
    </location>
</feature>
<evidence type="ECO:0000313" key="11">
    <source>
        <dbReference type="Proteomes" id="UP001595872"/>
    </source>
</evidence>
<feature type="transmembrane region" description="Helical" evidence="9">
    <location>
        <begin position="474"/>
        <end position="491"/>
    </location>
</feature>
<keyword evidence="5 9" id="KW-1133">Transmembrane helix</keyword>
<evidence type="ECO:0000256" key="7">
    <source>
        <dbReference type="ARBA" id="ARBA00024033"/>
    </source>
</evidence>
<feature type="transmembrane region" description="Helical" evidence="9">
    <location>
        <begin position="91"/>
        <end position="114"/>
    </location>
</feature>
<comment type="similarity">
    <text evidence="7">Belongs to the glycosyltransferase 87 family.</text>
</comment>
<proteinExistence type="inferred from homology"/>
<keyword evidence="6 9" id="KW-0472">Membrane</keyword>
<protein>
    <submittedName>
        <fullName evidence="10">Glycosyltransferase 87 family protein</fullName>
    </submittedName>
</protein>
<organism evidence="10 11">
    <name type="scientific">Actinomadura gamaensis</name>
    <dbReference type="NCBI Taxonomy" id="1763541"/>
    <lineage>
        <taxon>Bacteria</taxon>
        <taxon>Bacillati</taxon>
        <taxon>Actinomycetota</taxon>
        <taxon>Actinomycetes</taxon>
        <taxon>Streptosporangiales</taxon>
        <taxon>Thermomonosporaceae</taxon>
        <taxon>Actinomadura</taxon>
    </lineage>
</organism>
<feature type="transmembrane region" description="Helical" evidence="9">
    <location>
        <begin position="345"/>
        <end position="363"/>
    </location>
</feature>
<evidence type="ECO:0000256" key="6">
    <source>
        <dbReference type="ARBA" id="ARBA00023136"/>
    </source>
</evidence>
<dbReference type="Pfam" id="PF09594">
    <property type="entry name" value="GT87"/>
    <property type="match status" value="1"/>
</dbReference>
<evidence type="ECO:0000313" key="10">
    <source>
        <dbReference type="EMBL" id="MFC4908553.1"/>
    </source>
</evidence>
<comment type="subcellular location">
    <subcellularLocation>
        <location evidence="1">Cell membrane</location>
        <topology evidence="1">Multi-pass membrane protein</topology>
    </subcellularLocation>
</comment>
<dbReference type="EMBL" id="JBHSIT010000004">
    <property type="protein sequence ID" value="MFC4908553.1"/>
    <property type="molecule type" value="Genomic_DNA"/>
</dbReference>
<feature type="compositionally biased region" description="Low complexity" evidence="8">
    <location>
        <begin position="25"/>
        <end position="36"/>
    </location>
</feature>
<evidence type="ECO:0000256" key="3">
    <source>
        <dbReference type="ARBA" id="ARBA00022679"/>
    </source>
</evidence>
<comment type="caution">
    <text evidence="10">The sequence shown here is derived from an EMBL/GenBank/DDBJ whole genome shotgun (WGS) entry which is preliminary data.</text>
</comment>
<dbReference type="Proteomes" id="UP001595872">
    <property type="component" value="Unassembled WGS sequence"/>
</dbReference>
<evidence type="ECO:0000256" key="1">
    <source>
        <dbReference type="ARBA" id="ARBA00004651"/>
    </source>
</evidence>
<accession>A0ABV9TWN5</accession>
<keyword evidence="11" id="KW-1185">Reference proteome</keyword>
<feature type="region of interest" description="Disordered" evidence="8">
    <location>
        <begin position="417"/>
        <end position="436"/>
    </location>
</feature>
<dbReference type="RefSeq" id="WP_378255320.1">
    <property type="nucleotide sequence ID" value="NZ_JBHSIT010000004.1"/>
</dbReference>
<keyword evidence="4 9" id="KW-0812">Transmembrane</keyword>
<evidence type="ECO:0000256" key="9">
    <source>
        <dbReference type="SAM" id="Phobius"/>
    </source>
</evidence>
<feature type="transmembrane region" description="Helical" evidence="9">
    <location>
        <begin position="282"/>
        <end position="300"/>
    </location>
</feature>
<feature type="transmembrane region" description="Helical" evidence="9">
    <location>
        <begin position="538"/>
        <end position="555"/>
    </location>
</feature>
<sequence length="579" mass="62187">MRGAMGTGDVAPERRASGSNGGAAVGATAVNESAAADDGREGRNGRDGRRSRDARTGRKSRNSRDRRDARTANDGDAAPETGWRPRGGADWLILAAGILVAVAAVTPIVVRWLGNPPDQRLVDLEVYREGGRAVLRDAKLYDVLTQPPQLLPFTYPPFPALLAVPFTLMSWTAAQWTWTALEYLALVVIVRYAFRDLIARTGRWAPLTFGVLFGACAWLTPAFDQIRFGQVGFFLMALCLADTMARTAYWPRGVLVGVAIAVKLVPGVFLIYFWLTGRRQAAANSLLTAAATSLFAFAWLPSDSVDYWFGALLQGGDRTGAVNGTTNQALNGWVSRIVPEGPVRTALWGLLVVAVAYAGFRLARRTTLAADRLAGRTTLAADRLAGRTALASDRLAGRTALASDRLAGRTALASDRLASDRPSLPALPPDPSRRWGTDRMLAADPAAGDSARSLLLAGVAITGLLSVLLSPVGWIHHLVWIIAVVGALVGDGRNARRCLAAAAVWLFYLFPVPWWGTHLTGRGHPLYLQAIGQTVRDLFGFGAVALMFVLGIWLLNRLAGERDREDPSRPLDGVGTLTP</sequence>